<gene>
    <name evidence="2" type="ORF">L201_004020</name>
</gene>
<dbReference type="AlphaFoldDB" id="A0AAX4JUN2"/>
<evidence type="ECO:0008006" key="4">
    <source>
        <dbReference type="Google" id="ProtNLM"/>
    </source>
</evidence>
<reference evidence="2 3" key="1">
    <citation type="submission" date="2024-01" db="EMBL/GenBank/DDBJ databases">
        <title>Comparative genomics of Cryptococcus and Kwoniella reveals pathogenesis evolution and contrasting modes of karyotype evolution via chromosome fusion or intercentromeric recombination.</title>
        <authorList>
            <person name="Coelho M.A."/>
            <person name="David-Palma M."/>
            <person name="Shea T."/>
            <person name="Bowers K."/>
            <person name="McGinley-Smith S."/>
            <person name="Mohammad A.W."/>
            <person name="Gnirke A."/>
            <person name="Yurkov A.M."/>
            <person name="Nowrousian M."/>
            <person name="Sun S."/>
            <person name="Cuomo C.A."/>
            <person name="Heitman J."/>
        </authorList>
    </citation>
    <scope>NUCLEOTIDE SEQUENCE [LARGE SCALE GENOMIC DNA]</scope>
    <source>
        <strain evidence="2 3">CBS 6074</strain>
    </source>
</reference>
<evidence type="ECO:0000256" key="1">
    <source>
        <dbReference type="SAM" id="MobiDB-lite"/>
    </source>
</evidence>
<dbReference type="RefSeq" id="XP_066075865.1">
    <property type="nucleotide sequence ID" value="XM_066219768.1"/>
</dbReference>
<proteinExistence type="predicted"/>
<protein>
    <recommendedName>
        <fullName evidence="4">F-box domain-containing protein</fullName>
    </recommendedName>
</protein>
<keyword evidence="3" id="KW-1185">Reference proteome</keyword>
<evidence type="ECO:0000313" key="2">
    <source>
        <dbReference type="EMBL" id="WWC89102.1"/>
    </source>
</evidence>
<dbReference type="GeneID" id="91094690"/>
<feature type="compositionally biased region" description="Basic residues" evidence="1">
    <location>
        <begin position="569"/>
        <end position="578"/>
    </location>
</feature>
<dbReference type="EMBL" id="CP144102">
    <property type="protein sequence ID" value="WWC89102.1"/>
    <property type="molecule type" value="Genomic_DNA"/>
</dbReference>
<feature type="region of interest" description="Disordered" evidence="1">
    <location>
        <begin position="557"/>
        <end position="580"/>
    </location>
</feature>
<accession>A0AAX4JUN2</accession>
<name>A0AAX4JUN2_9TREE</name>
<sequence length="798" mass="90945">MLITEQPHCRGLSSLFSNNAYSEILEQIFGYVGLSDTANLLRVNKHKDLGYLLMVESTHKIPLGPNDDGELSNPIGYKFDPYSIWNLSTLEENTQEMIKNRGATKNQSYYKWKFDQFEKNYFQKITMCPEDNVIAVARQSQDVRCREVTPGSQAMTNIKVYLYQLIPSRGTNPPLKGIFKESVRHPESALEFIEIRVPAKYHAHHITIKLSPNVRLGILLKSPTKFSFLGFWNWKKGLCLGSITPPPGSTSLKDVLVDDFQFFDGKLNFKGSIITSQKLKRGYKVRGRTSLAGPRNTFTISHKDDFEDDERDLYGDEDDTYDAVEPGKVREDFYACINTYELLNISNGKKSSAFVHKAYTETGYDPNEPCTWEYRDLPICSGITSFLTPPLSNYTTTPLDSLLSPGTGNVVSTRPTGCVLGEIMIDDGLLKGERDGIMNFTILTTLEDDVDGEMPSKCQGTINLKTIINAMTIILTNRIKNKHLDPRGHSIQTNLSTMWSDDPSVQQTLNSQLGLDIRDEDIKLVSDDGDQDGKDWSNDPKQDRLMVRLLNESIKNDERSLPGSSRWSKTTKLKKRPSHTYTSNNETPYLAHYIPYEEWKESCSFRFSFAGSGPSTYGSNYIMTEPNYSKLGQSAIQNTFAQDIKKKTSMFLILRDFNTNLRSNIITVRDEEDRRRLQRISIGGKSIYKDTSLFLPDPSTLLKDTVVYQCKLPKPIDLPNFINKNNKQRVESSISTKTDKDMITDCVFTKQTISSEYKFIETRIEFQWDMKRQLENVFFDGNTIVMHMQNGAHIMTFD</sequence>
<dbReference type="Proteomes" id="UP001355207">
    <property type="component" value="Chromosome 5"/>
</dbReference>
<organism evidence="2 3">
    <name type="scientific">Kwoniella dendrophila CBS 6074</name>
    <dbReference type="NCBI Taxonomy" id="1295534"/>
    <lineage>
        <taxon>Eukaryota</taxon>
        <taxon>Fungi</taxon>
        <taxon>Dikarya</taxon>
        <taxon>Basidiomycota</taxon>
        <taxon>Agaricomycotina</taxon>
        <taxon>Tremellomycetes</taxon>
        <taxon>Tremellales</taxon>
        <taxon>Cryptococcaceae</taxon>
        <taxon>Kwoniella</taxon>
    </lineage>
</organism>
<evidence type="ECO:0000313" key="3">
    <source>
        <dbReference type="Proteomes" id="UP001355207"/>
    </source>
</evidence>